<proteinExistence type="predicted"/>
<feature type="transmembrane region" description="Helical" evidence="1">
    <location>
        <begin position="22"/>
        <end position="45"/>
    </location>
</feature>
<feature type="transmembrane region" description="Helical" evidence="1">
    <location>
        <begin position="96"/>
        <end position="115"/>
    </location>
</feature>
<evidence type="ECO:0000313" key="3">
    <source>
        <dbReference type="Proteomes" id="UP000499080"/>
    </source>
</evidence>
<comment type="caution">
    <text evidence="2">The sequence shown here is derived from an EMBL/GenBank/DDBJ whole genome shotgun (WGS) entry which is preliminary data.</text>
</comment>
<dbReference type="OrthoDB" id="6436733at2759"/>
<sequence>MTGIFWAGYRMAFYQTSSSEELYSSVCSLSYFVLLQMTLMTSAALTNEVKNRTKRLVKCLPYRMPPIRKQILCVIKANYQQDNNLTLWQFYVFDRAAVIASIGCLVTYGILLGTLGK</sequence>
<name>A0A4Y2RYI9_ARAVE</name>
<keyword evidence="3" id="KW-1185">Reference proteome</keyword>
<dbReference type="AlphaFoldDB" id="A0A4Y2RYI9"/>
<keyword evidence="1" id="KW-1133">Transmembrane helix</keyword>
<evidence type="ECO:0000313" key="2">
    <source>
        <dbReference type="EMBL" id="GBN80964.1"/>
    </source>
</evidence>
<evidence type="ECO:0000256" key="1">
    <source>
        <dbReference type="SAM" id="Phobius"/>
    </source>
</evidence>
<gene>
    <name evidence="2" type="ORF">AVEN_210747_1</name>
</gene>
<protein>
    <recommendedName>
        <fullName evidence="4">Gustatory receptor</fullName>
    </recommendedName>
</protein>
<evidence type="ECO:0008006" key="4">
    <source>
        <dbReference type="Google" id="ProtNLM"/>
    </source>
</evidence>
<keyword evidence="1" id="KW-0812">Transmembrane</keyword>
<accession>A0A4Y2RYI9</accession>
<dbReference type="EMBL" id="BGPR01019105">
    <property type="protein sequence ID" value="GBN80964.1"/>
    <property type="molecule type" value="Genomic_DNA"/>
</dbReference>
<dbReference type="Proteomes" id="UP000499080">
    <property type="component" value="Unassembled WGS sequence"/>
</dbReference>
<reference evidence="2 3" key="1">
    <citation type="journal article" date="2019" name="Sci. Rep.">
        <title>Orb-weaving spider Araneus ventricosus genome elucidates the spidroin gene catalogue.</title>
        <authorList>
            <person name="Kono N."/>
            <person name="Nakamura H."/>
            <person name="Ohtoshi R."/>
            <person name="Moran D.A.P."/>
            <person name="Shinohara A."/>
            <person name="Yoshida Y."/>
            <person name="Fujiwara M."/>
            <person name="Mori M."/>
            <person name="Tomita M."/>
            <person name="Arakawa K."/>
        </authorList>
    </citation>
    <scope>NUCLEOTIDE SEQUENCE [LARGE SCALE GENOMIC DNA]</scope>
</reference>
<organism evidence="2 3">
    <name type="scientific">Araneus ventricosus</name>
    <name type="common">Orbweaver spider</name>
    <name type="synonym">Epeira ventricosa</name>
    <dbReference type="NCBI Taxonomy" id="182803"/>
    <lineage>
        <taxon>Eukaryota</taxon>
        <taxon>Metazoa</taxon>
        <taxon>Ecdysozoa</taxon>
        <taxon>Arthropoda</taxon>
        <taxon>Chelicerata</taxon>
        <taxon>Arachnida</taxon>
        <taxon>Araneae</taxon>
        <taxon>Araneomorphae</taxon>
        <taxon>Entelegynae</taxon>
        <taxon>Araneoidea</taxon>
        <taxon>Araneidae</taxon>
        <taxon>Araneus</taxon>
    </lineage>
</organism>
<keyword evidence="1" id="KW-0472">Membrane</keyword>